<sequence length="66" mass="7494">MVPVWRRKNLPKSAGSEKPRRWAMVATGSSVWASRRWAWRATRASMTCLTGLPVAAWQARVRVLTV</sequence>
<organism evidence="1 2">
    <name type="scientific">Streptomyces diastatochromogenes</name>
    <dbReference type="NCBI Taxonomy" id="42236"/>
    <lineage>
        <taxon>Bacteria</taxon>
        <taxon>Bacillati</taxon>
        <taxon>Actinomycetota</taxon>
        <taxon>Actinomycetes</taxon>
        <taxon>Kitasatosporales</taxon>
        <taxon>Streptomycetaceae</taxon>
        <taxon>Streptomyces</taxon>
    </lineage>
</organism>
<keyword evidence="2" id="KW-1185">Reference proteome</keyword>
<dbReference type="Proteomes" id="UP000215483">
    <property type="component" value="Unassembled WGS sequence"/>
</dbReference>
<comment type="caution">
    <text evidence="1">The sequence shown here is derived from an EMBL/GenBank/DDBJ whole genome shotgun (WGS) entry which is preliminary data.</text>
</comment>
<dbReference type="EMBL" id="MCGQ01000022">
    <property type="protein sequence ID" value="OXY92831.1"/>
    <property type="molecule type" value="Genomic_DNA"/>
</dbReference>
<name>A0A233SB10_STRDA</name>
<reference evidence="1 2" key="1">
    <citation type="submission" date="2016-07" db="EMBL/GenBank/DDBJ databases">
        <title>Draft genome of Streptomyces diastatochromogenes.</title>
        <authorList>
            <person name="Podduturi R."/>
            <person name="Lukassen M.B."/>
            <person name="Clausen N."/>
            <person name="Nielsen J.L."/>
            <person name="Jorgensen N.O."/>
        </authorList>
    </citation>
    <scope>NUCLEOTIDE SEQUENCE [LARGE SCALE GENOMIC DNA]</scope>
    <source>
        <strain evidence="1 2">DSM 40608</strain>
    </source>
</reference>
<accession>A0A233SB10</accession>
<dbReference type="AlphaFoldDB" id="A0A233SB10"/>
<proteinExistence type="predicted"/>
<protein>
    <submittedName>
        <fullName evidence="1">Uncharacterized protein</fullName>
    </submittedName>
</protein>
<evidence type="ECO:0000313" key="1">
    <source>
        <dbReference type="EMBL" id="OXY92831.1"/>
    </source>
</evidence>
<gene>
    <name evidence="1" type="ORF">BEK98_25465</name>
</gene>
<evidence type="ECO:0000313" key="2">
    <source>
        <dbReference type="Proteomes" id="UP000215483"/>
    </source>
</evidence>